<dbReference type="PANTHER" id="PTHR33710:SF71">
    <property type="entry name" value="ENDONUCLEASE_EXONUCLEASE_PHOSPHATASE DOMAIN-CONTAINING PROTEIN"/>
    <property type="match status" value="1"/>
</dbReference>
<sequence>MEEFREALEDCHLEDIGYAEHWFTWERGNLLETNIKERLERRTIRHLSHSFSDHCPLLFQTKLEKANRIRIGFRFKA</sequence>
<name>A0A5B6WP49_9ROSI</name>
<comment type="caution">
    <text evidence="1">The sequence shown here is derived from an EMBL/GenBank/DDBJ whole genome shotgun (WGS) entry which is preliminary data.</text>
</comment>
<gene>
    <name evidence="1" type="ORF">EPI10_005224</name>
</gene>
<evidence type="ECO:0000313" key="2">
    <source>
        <dbReference type="Proteomes" id="UP000325315"/>
    </source>
</evidence>
<dbReference type="EMBL" id="SMMG02000002">
    <property type="protein sequence ID" value="KAA3483026.1"/>
    <property type="molecule type" value="Genomic_DNA"/>
</dbReference>
<reference evidence="2" key="1">
    <citation type="journal article" date="2019" name="Plant Biotechnol. J.">
        <title>Genome sequencing of the Australian wild diploid species Gossypium australe highlights disease resistance and delayed gland morphogenesis.</title>
        <authorList>
            <person name="Cai Y."/>
            <person name="Cai X."/>
            <person name="Wang Q."/>
            <person name="Wang P."/>
            <person name="Zhang Y."/>
            <person name="Cai C."/>
            <person name="Xu Y."/>
            <person name="Wang K."/>
            <person name="Zhou Z."/>
            <person name="Wang C."/>
            <person name="Geng S."/>
            <person name="Li B."/>
            <person name="Dong Q."/>
            <person name="Hou Y."/>
            <person name="Wang H."/>
            <person name="Ai P."/>
            <person name="Liu Z."/>
            <person name="Yi F."/>
            <person name="Sun M."/>
            <person name="An G."/>
            <person name="Cheng J."/>
            <person name="Zhang Y."/>
            <person name="Shi Q."/>
            <person name="Xie Y."/>
            <person name="Shi X."/>
            <person name="Chang Y."/>
            <person name="Huang F."/>
            <person name="Chen Y."/>
            <person name="Hong S."/>
            <person name="Mi L."/>
            <person name="Sun Q."/>
            <person name="Zhang L."/>
            <person name="Zhou B."/>
            <person name="Peng R."/>
            <person name="Zhang X."/>
            <person name="Liu F."/>
        </authorList>
    </citation>
    <scope>NUCLEOTIDE SEQUENCE [LARGE SCALE GENOMIC DNA]</scope>
    <source>
        <strain evidence="2">cv. PA1801</strain>
    </source>
</reference>
<keyword evidence="2" id="KW-1185">Reference proteome</keyword>
<dbReference type="OrthoDB" id="696872at2759"/>
<organism evidence="1 2">
    <name type="scientific">Gossypium australe</name>
    <dbReference type="NCBI Taxonomy" id="47621"/>
    <lineage>
        <taxon>Eukaryota</taxon>
        <taxon>Viridiplantae</taxon>
        <taxon>Streptophyta</taxon>
        <taxon>Embryophyta</taxon>
        <taxon>Tracheophyta</taxon>
        <taxon>Spermatophyta</taxon>
        <taxon>Magnoliopsida</taxon>
        <taxon>eudicotyledons</taxon>
        <taxon>Gunneridae</taxon>
        <taxon>Pentapetalae</taxon>
        <taxon>rosids</taxon>
        <taxon>malvids</taxon>
        <taxon>Malvales</taxon>
        <taxon>Malvaceae</taxon>
        <taxon>Malvoideae</taxon>
        <taxon>Gossypium</taxon>
    </lineage>
</organism>
<evidence type="ECO:0000313" key="1">
    <source>
        <dbReference type="EMBL" id="KAA3483026.1"/>
    </source>
</evidence>
<dbReference type="AlphaFoldDB" id="A0A5B6WP49"/>
<proteinExistence type="predicted"/>
<protein>
    <submittedName>
        <fullName evidence="1">Putative Transposon TX1</fullName>
    </submittedName>
</protein>
<dbReference type="Proteomes" id="UP000325315">
    <property type="component" value="Unassembled WGS sequence"/>
</dbReference>
<accession>A0A5B6WP49</accession>
<dbReference type="PANTHER" id="PTHR33710">
    <property type="entry name" value="BNAC02G09200D PROTEIN"/>
    <property type="match status" value="1"/>
</dbReference>